<evidence type="ECO:0000313" key="5">
    <source>
        <dbReference type="Proteomes" id="UP000308549"/>
    </source>
</evidence>
<keyword evidence="1" id="KW-0808">Transferase</keyword>
<dbReference type="PANTHER" id="PTHR23079:SF55">
    <property type="entry name" value="RNA-DIRECTED RNA POLYMERASE"/>
    <property type="match status" value="1"/>
</dbReference>
<evidence type="ECO:0000256" key="2">
    <source>
        <dbReference type="SAM" id="MobiDB-lite"/>
    </source>
</evidence>
<evidence type="ECO:0000313" key="4">
    <source>
        <dbReference type="EMBL" id="TKA26035.1"/>
    </source>
</evidence>
<gene>
    <name evidence="4" type="ORF">B0A50_05547</name>
</gene>
<evidence type="ECO:0000259" key="3">
    <source>
        <dbReference type="Pfam" id="PF05183"/>
    </source>
</evidence>
<dbReference type="CDD" id="cd00590">
    <property type="entry name" value="RRM_SF"/>
    <property type="match status" value="1"/>
</dbReference>
<feature type="compositionally biased region" description="Basic and acidic residues" evidence="2">
    <location>
        <begin position="1398"/>
        <end position="1411"/>
    </location>
</feature>
<proteinExistence type="inferred from homology"/>
<dbReference type="GO" id="GO:0031380">
    <property type="term" value="C:nuclear RNA-directed RNA polymerase complex"/>
    <property type="evidence" value="ECO:0007669"/>
    <property type="project" value="TreeGrafter"/>
</dbReference>
<protein>
    <recommendedName>
        <fullName evidence="1">RNA-dependent RNA polymerase</fullName>
        <ecNumber evidence="1">2.7.7.48</ecNumber>
    </recommendedName>
</protein>
<sequence length="1447" mass="161859">MAATPHQHTPANYLPPRPILDRNLQSAQSHPSRGAQTARPIIAAQKPDDADAALRVNLPSIPPHWRTLEIYKHFHAYGRIERIEIFEAQNRRPRNAYVIFCPPPLSAALRVSGNLTFASGQRNGRSVTIECRLDSVQRRDAEEKKAQAPPLSVRMTGLSAGIMQQEDCMLVLFTAKPMLEVPFEVIANLERGMLEIHFGHYPRGHDKVSRYKLCIKFAQIKLVSELSSDGGEDALLITVEKPPFLFRKLQNVEATHTKAGLYWREEQTWFRQSAMDGIQDRSSATTQLQNDTARFDFGRWLTYRLVFSSEAGDQEAFKSIMKVLVDHNVQLTAMPHPRFTFGNAQDLWAWTAEEQPASREIGTGPSSEVLASQMMAHPLSLLTFGVRYQLEVCLSNGVLSESNMDDAFLRRLAHSDSARITSVLEKVADEKKRIYDPMSIFKLQGTVSVRPKRLPRYCAMIPAAVVTPSTVYFSTPVMETSNRVIRRYEEYGDRFLRVKFTDERYRGKIMVMADLTMSEVLTRVYRTMKNGIRIADRHYEFLAFGNSQFREHGAYFFAPIGSLNAARIREWMGNFSDIDVVAKYASRLGQCFSTTRAVSLRVTLNFIPDVKRNGFCFTDGVGKISPFLAQMIAQEYNLPSSAEDAPSVFQFRLGGYKGVLAVDPTIRGSSIHVRPSQQKFPAQYEGLEICRVSQYSTSNLNVQVILVLDALGVNPTAFKSKMKKALADLQAAMTDEHKATEQLCRNIDFSQTTILLADMIYDGFMSVREPFLISCLQLWRSWMLKYLKEKARIPIEQGAFVIGCVDETATLKGHCSDTRASYGLLTDQTELPEIFLQIADPAQKGRYRVIEGTCILARNPSLHPGDVRVVRAVDVPALRHLKNCVALPQTGDRDLANMCSGGDLDGDDYLVMWDTDLIPPEWKHPAMNYDAPPPRRSNGPVTVDEIAKFYVQHIRSDNLGLIAMAHRYHADYNYGGVRDPKCLELAALHSMAVDYAKTGVPADFPKHLRVRRYPHWAGARGKPTYESKKVLGQLYDMVQRQDFNPAWHLPFDLRVLEAYELSEQILEDARAVKQQYDAAIRRIMAQHGIKTEFEVWTSFVLEHNNEIGDYKFAETLSENVSALKESHQELCCERAGTTAKDREWSKLGPFIAAMYTVAAAEVQAWKAVPQGEGDEDSIEKRGVPFISFPWIFAKELGYIARGQTPPSGFVSSIKRAILPQKVGQVRRQHFDIPDLEIINNHVGATVHGGDLLDFGPAEDVEVSVEASQSGLEEEPAAASLLGDVAPLETTWYSNDKPVTPATASLSGKVILSEADDEMFNDKPASPASPAEAAMVEARVASTNEQLVDVDDKQFAPPAAPGEHSRSSQASLSSSGIVDLLTDDPISEPSAFPNLTGEQKQKEDPAAEKEKEAEQEEEEEEEEEEVGEYVTIDQQPSSLDALLKLVGD</sequence>
<dbReference type="GO" id="GO:0030422">
    <property type="term" value="P:siRNA processing"/>
    <property type="evidence" value="ECO:0007669"/>
    <property type="project" value="TreeGrafter"/>
</dbReference>
<keyword evidence="5" id="KW-1185">Reference proteome</keyword>
<name>A0A4U0TVZ8_9PEZI</name>
<dbReference type="Pfam" id="PF05183">
    <property type="entry name" value="RdRP"/>
    <property type="match status" value="1"/>
</dbReference>
<keyword evidence="1" id="KW-0548">Nucleotidyltransferase</keyword>
<feature type="compositionally biased region" description="Acidic residues" evidence="2">
    <location>
        <begin position="1412"/>
        <end position="1426"/>
    </location>
</feature>
<dbReference type="GO" id="GO:0003723">
    <property type="term" value="F:RNA binding"/>
    <property type="evidence" value="ECO:0007669"/>
    <property type="project" value="UniProtKB-KW"/>
</dbReference>
<dbReference type="InterPro" id="IPR007855">
    <property type="entry name" value="RDRP"/>
</dbReference>
<dbReference type="InterPro" id="IPR057596">
    <property type="entry name" value="RDRP_core"/>
</dbReference>
<dbReference type="GO" id="GO:0003968">
    <property type="term" value="F:RNA-directed RNA polymerase activity"/>
    <property type="evidence" value="ECO:0007669"/>
    <property type="project" value="UniProtKB-KW"/>
</dbReference>
<comment type="similarity">
    <text evidence="1">Belongs to the RdRP family.</text>
</comment>
<feature type="region of interest" description="Disordered" evidence="2">
    <location>
        <begin position="1353"/>
        <end position="1447"/>
    </location>
</feature>
<accession>A0A4U0TVZ8</accession>
<reference evidence="4 5" key="1">
    <citation type="submission" date="2017-03" db="EMBL/GenBank/DDBJ databases">
        <title>Genomes of endolithic fungi from Antarctica.</title>
        <authorList>
            <person name="Coleine C."/>
            <person name="Masonjones S."/>
            <person name="Stajich J.E."/>
        </authorList>
    </citation>
    <scope>NUCLEOTIDE SEQUENCE [LARGE SCALE GENOMIC DNA]</scope>
    <source>
        <strain evidence="4 5">CCFEE 6315</strain>
    </source>
</reference>
<evidence type="ECO:0000256" key="1">
    <source>
        <dbReference type="RuleBase" id="RU363098"/>
    </source>
</evidence>
<feature type="domain" description="RDRP core" evidence="3">
    <location>
        <begin position="466"/>
        <end position="1038"/>
    </location>
</feature>
<keyword evidence="1" id="KW-0696">RNA-directed RNA polymerase</keyword>
<dbReference type="EMBL" id="NAJL01000031">
    <property type="protein sequence ID" value="TKA26035.1"/>
    <property type="molecule type" value="Genomic_DNA"/>
</dbReference>
<comment type="caution">
    <text evidence="4">The sequence shown here is derived from an EMBL/GenBank/DDBJ whole genome shotgun (WGS) entry which is preliminary data.</text>
</comment>
<dbReference type="Proteomes" id="UP000308549">
    <property type="component" value="Unassembled WGS sequence"/>
</dbReference>
<comment type="catalytic activity">
    <reaction evidence="1">
        <text>RNA(n) + a ribonucleoside 5'-triphosphate = RNA(n+1) + diphosphate</text>
        <dbReference type="Rhea" id="RHEA:21248"/>
        <dbReference type="Rhea" id="RHEA-COMP:14527"/>
        <dbReference type="Rhea" id="RHEA-COMP:17342"/>
        <dbReference type="ChEBI" id="CHEBI:33019"/>
        <dbReference type="ChEBI" id="CHEBI:61557"/>
        <dbReference type="ChEBI" id="CHEBI:140395"/>
        <dbReference type="EC" id="2.7.7.48"/>
    </reaction>
</comment>
<dbReference type="PANTHER" id="PTHR23079">
    <property type="entry name" value="RNA-DEPENDENT RNA POLYMERASE"/>
    <property type="match status" value="1"/>
</dbReference>
<keyword evidence="1" id="KW-0694">RNA-binding</keyword>
<organism evidence="4 5">
    <name type="scientific">Salinomyces thailandicus</name>
    <dbReference type="NCBI Taxonomy" id="706561"/>
    <lineage>
        <taxon>Eukaryota</taxon>
        <taxon>Fungi</taxon>
        <taxon>Dikarya</taxon>
        <taxon>Ascomycota</taxon>
        <taxon>Pezizomycotina</taxon>
        <taxon>Dothideomycetes</taxon>
        <taxon>Dothideomycetidae</taxon>
        <taxon>Mycosphaerellales</taxon>
        <taxon>Teratosphaeriaceae</taxon>
        <taxon>Salinomyces</taxon>
    </lineage>
</organism>
<dbReference type="EC" id="2.7.7.48" evidence="1"/>
<dbReference type="OrthoDB" id="6513042at2759"/>